<evidence type="ECO:0000256" key="2">
    <source>
        <dbReference type="SAM" id="MobiDB-lite"/>
    </source>
</evidence>
<feature type="region of interest" description="Disordered" evidence="2">
    <location>
        <begin position="309"/>
        <end position="376"/>
    </location>
</feature>
<feature type="region of interest" description="Disordered" evidence="2">
    <location>
        <begin position="1"/>
        <end position="51"/>
    </location>
</feature>
<evidence type="ECO:0000313" key="6">
    <source>
        <dbReference type="Proteomes" id="UP001221898"/>
    </source>
</evidence>
<sequence>MGTAEMYWPVWGREEEEERRTAPASPYPDGTDGQRETEKQAQPTESDIAELTKLLEEIEEFRQLAERSKPLEWTVQSEQLEESGQTEELKQPEDLVQSKQTEDLEQTKQTEGLEQTKQSKQTELVQTKQSEQSEALVQSKETELVWTEQSEQTEDLVHAELVWTEQPKQTEDLVQTELVWTEQPKQTEDLVQTEQSKQTEDLVQTKQSTQTELVQTNQSEDLVQTEQMKHTDLVQSIQTEDLVQTELVWTEQPKQTDLVQTEQSKQTDLVQSKQAELVQTEDLEHIKQSGDLVQTEQPKQAEDLVQTQLVRKEQPKQTDLVQSKQAERNGERDRSALQHVEGPGNQRQTTQTEQLGKMEEQTCPTEPADAPVPRVKANGVGVDREGARRLAERLYRLQDVRRTDVVGHMDKDNEFSRMVGEEYLRFFDFTGQTLDRALRSFLKVVVLIGETQERERVLQRFASRFQECNPESFSSSGAVITLTCALMLLNTDLHGQNVGKPMSSSAFVANLDGMNEGGAFHREMLKGLYSSIKREPLEWAVDEEELKFSTLLPGDARADAPARSKSNPFQDVPHDAGAAVFKQGFLTRKAHADIDGKRTPWGKRSWKTFYAVLKGLVLYLQKDESSSDWQSAEEVISVHHSLAEPAVGYTRRPHVFRLQTADWRVYLLQAASVEQVTSWMWRINLASALYSSPPFPAAVGSQKRFSRPILPAKASPLTLESKQQSHSRMLESFCVDLDLLQHNPPDPRRAKTRDLEEHRVREEYLQHERTRYALYLQTLEVWRALGGEVGGPAGVDELELFDRELRSDLPEEPEQAGLKKAYSSPSLDQDMAPPTEVKVKRNVSERQVYHKPIIPRRNRDL</sequence>
<name>A0AAD7SV23_9TELE</name>
<evidence type="ECO:0000259" key="3">
    <source>
        <dbReference type="PROSITE" id="PS50003"/>
    </source>
</evidence>
<dbReference type="PANTHER" id="PTHR10663:SF338">
    <property type="entry name" value="PH AND SEC7 DOMAIN-CONTAINING PROTEIN 4"/>
    <property type="match status" value="1"/>
</dbReference>
<dbReference type="InterPro" id="IPR023394">
    <property type="entry name" value="Sec7_C_sf"/>
</dbReference>
<feature type="domain" description="SEC7" evidence="4">
    <location>
        <begin position="325"/>
        <end position="535"/>
    </location>
</feature>
<dbReference type="InterPro" id="IPR035999">
    <property type="entry name" value="Sec7_dom_sf"/>
</dbReference>
<dbReference type="GO" id="GO:0032587">
    <property type="term" value="C:ruffle membrane"/>
    <property type="evidence" value="ECO:0007669"/>
    <property type="project" value="UniProtKB-SubCell"/>
</dbReference>
<dbReference type="AlphaFoldDB" id="A0AAD7SV23"/>
<feature type="compositionally biased region" description="Polar residues" evidence="2">
    <location>
        <begin position="109"/>
        <end position="136"/>
    </location>
</feature>
<dbReference type="Pfam" id="PF15410">
    <property type="entry name" value="PH_9"/>
    <property type="match status" value="1"/>
</dbReference>
<dbReference type="FunFam" id="2.30.29.30:FF:000054">
    <property type="entry name" value="PH and SEC7 domain-containing protein 3"/>
    <property type="match status" value="1"/>
</dbReference>
<dbReference type="Gene3D" id="1.10.1000.11">
    <property type="entry name" value="Arf Nucleotide-binding Site Opener,domain 2"/>
    <property type="match status" value="1"/>
</dbReference>
<accession>A0AAD7SV23</accession>
<organism evidence="5 6">
    <name type="scientific">Aldrovandia affinis</name>
    <dbReference type="NCBI Taxonomy" id="143900"/>
    <lineage>
        <taxon>Eukaryota</taxon>
        <taxon>Metazoa</taxon>
        <taxon>Chordata</taxon>
        <taxon>Craniata</taxon>
        <taxon>Vertebrata</taxon>
        <taxon>Euteleostomi</taxon>
        <taxon>Actinopterygii</taxon>
        <taxon>Neopterygii</taxon>
        <taxon>Teleostei</taxon>
        <taxon>Notacanthiformes</taxon>
        <taxon>Halosauridae</taxon>
        <taxon>Aldrovandia</taxon>
    </lineage>
</organism>
<protein>
    <recommendedName>
        <fullName evidence="7">PH and SEC7 domain-containing protein 4-like</fullName>
    </recommendedName>
</protein>
<dbReference type="SUPFAM" id="SSF48425">
    <property type="entry name" value="Sec7 domain"/>
    <property type="match status" value="1"/>
</dbReference>
<feature type="compositionally biased region" description="Polar residues" evidence="2">
    <location>
        <begin position="189"/>
        <end position="201"/>
    </location>
</feature>
<dbReference type="GO" id="GO:0032012">
    <property type="term" value="P:regulation of ARF protein signal transduction"/>
    <property type="evidence" value="ECO:0007669"/>
    <property type="project" value="InterPro"/>
</dbReference>
<evidence type="ECO:0000313" key="5">
    <source>
        <dbReference type="EMBL" id="KAJ8408697.1"/>
    </source>
</evidence>
<proteinExistence type="predicted"/>
<comment type="caution">
    <text evidence="5">The sequence shown here is derived from an EMBL/GenBank/DDBJ whole genome shotgun (WGS) entry which is preliminary data.</text>
</comment>
<dbReference type="GO" id="GO:0005085">
    <property type="term" value="F:guanyl-nucleotide exchange factor activity"/>
    <property type="evidence" value="ECO:0007669"/>
    <property type="project" value="InterPro"/>
</dbReference>
<dbReference type="InterPro" id="IPR041681">
    <property type="entry name" value="PH_9"/>
</dbReference>
<gene>
    <name evidence="5" type="ORF">AAFF_G00253320</name>
</gene>
<feature type="domain" description="PH" evidence="3">
    <location>
        <begin position="579"/>
        <end position="688"/>
    </location>
</feature>
<feature type="region of interest" description="Disordered" evidence="2">
    <location>
        <begin position="808"/>
        <end position="836"/>
    </location>
</feature>
<reference evidence="5" key="1">
    <citation type="journal article" date="2023" name="Science">
        <title>Genome structures resolve the early diversification of teleost fishes.</title>
        <authorList>
            <person name="Parey E."/>
            <person name="Louis A."/>
            <person name="Montfort J."/>
            <person name="Bouchez O."/>
            <person name="Roques C."/>
            <person name="Iampietro C."/>
            <person name="Lluch J."/>
            <person name="Castinel A."/>
            <person name="Donnadieu C."/>
            <person name="Desvignes T."/>
            <person name="Floi Bucao C."/>
            <person name="Jouanno E."/>
            <person name="Wen M."/>
            <person name="Mejri S."/>
            <person name="Dirks R."/>
            <person name="Jansen H."/>
            <person name="Henkel C."/>
            <person name="Chen W.J."/>
            <person name="Zahm M."/>
            <person name="Cabau C."/>
            <person name="Klopp C."/>
            <person name="Thompson A.W."/>
            <person name="Robinson-Rechavi M."/>
            <person name="Braasch I."/>
            <person name="Lecointre G."/>
            <person name="Bobe J."/>
            <person name="Postlethwait J.H."/>
            <person name="Berthelot C."/>
            <person name="Roest Crollius H."/>
            <person name="Guiguen Y."/>
        </authorList>
    </citation>
    <scope>NUCLEOTIDE SEQUENCE</scope>
    <source>
        <strain evidence="5">NC1722</strain>
    </source>
</reference>
<dbReference type="InterPro" id="IPR001849">
    <property type="entry name" value="PH_domain"/>
</dbReference>
<dbReference type="PROSITE" id="PS50003">
    <property type="entry name" value="PH_DOMAIN"/>
    <property type="match status" value="1"/>
</dbReference>
<dbReference type="CDD" id="cd00171">
    <property type="entry name" value="Sec7"/>
    <property type="match status" value="1"/>
</dbReference>
<dbReference type="SUPFAM" id="SSF50729">
    <property type="entry name" value="PH domain-like"/>
    <property type="match status" value="1"/>
</dbReference>
<feature type="region of interest" description="Disordered" evidence="2">
    <location>
        <begin position="182"/>
        <end position="201"/>
    </location>
</feature>
<evidence type="ECO:0008006" key="7">
    <source>
        <dbReference type="Google" id="ProtNLM"/>
    </source>
</evidence>
<dbReference type="Pfam" id="PF01369">
    <property type="entry name" value="Sec7"/>
    <property type="match status" value="1"/>
</dbReference>
<keyword evidence="6" id="KW-1185">Reference proteome</keyword>
<dbReference type="PANTHER" id="PTHR10663">
    <property type="entry name" value="GUANYL-NUCLEOTIDE EXCHANGE FACTOR"/>
    <property type="match status" value="1"/>
</dbReference>
<evidence type="ECO:0000259" key="4">
    <source>
        <dbReference type="PROSITE" id="PS50190"/>
    </source>
</evidence>
<dbReference type="Gene3D" id="2.30.29.30">
    <property type="entry name" value="Pleckstrin-homology domain (PH domain)/Phosphotyrosine-binding domain (PTB)"/>
    <property type="match status" value="1"/>
</dbReference>
<dbReference type="PROSITE" id="PS50190">
    <property type="entry name" value="SEC7"/>
    <property type="match status" value="1"/>
</dbReference>
<dbReference type="Proteomes" id="UP001221898">
    <property type="component" value="Unassembled WGS sequence"/>
</dbReference>
<dbReference type="EMBL" id="JAINUG010000034">
    <property type="protein sequence ID" value="KAJ8408697.1"/>
    <property type="molecule type" value="Genomic_DNA"/>
</dbReference>
<comment type="subcellular location">
    <subcellularLocation>
        <location evidence="1">Cell projection</location>
        <location evidence="1">Ruffle membrane</location>
    </subcellularLocation>
</comment>
<feature type="compositionally biased region" description="Basic and acidic residues" evidence="2">
    <location>
        <begin position="325"/>
        <end position="336"/>
    </location>
</feature>
<dbReference type="SMART" id="SM00222">
    <property type="entry name" value="Sec7"/>
    <property type="match status" value="1"/>
</dbReference>
<evidence type="ECO:0000256" key="1">
    <source>
        <dbReference type="ARBA" id="ARBA00004632"/>
    </source>
</evidence>
<feature type="region of interest" description="Disordered" evidence="2">
    <location>
        <begin position="65"/>
        <end position="143"/>
    </location>
</feature>
<dbReference type="InterPro" id="IPR011993">
    <property type="entry name" value="PH-like_dom_sf"/>
</dbReference>
<dbReference type="SMART" id="SM00233">
    <property type="entry name" value="PH"/>
    <property type="match status" value="1"/>
</dbReference>
<dbReference type="CDD" id="cd13295">
    <property type="entry name" value="PH_EFA6"/>
    <property type="match status" value="1"/>
</dbReference>
<dbReference type="InterPro" id="IPR000904">
    <property type="entry name" value="Sec7_dom"/>
</dbReference>
<feature type="compositionally biased region" description="Polar residues" evidence="2">
    <location>
        <begin position="345"/>
        <end position="354"/>
    </location>
</feature>